<accession>A0A388JR17</accession>
<dbReference type="EMBL" id="BFEA01000009">
    <property type="protein sequence ID" value="GBG60254.1"/>
    <property type="molecule type" value="Genomic_DNA"/>
</dbReference>
<evidence type="ECO:0000313" key="2">
    <source>
        <dbReference type="Proteomes" id="UP000265515"/>
    </source>
</evidence>
<protein>
    <submittedName>
        <fullName evidence="1">Uncharacterized protein</fullName>
    </submittedName>
</protein>
<comment type="caution">
    <text evidence="1">The sequence shown here is derived from an EMBL/GenBank/DDBJ whole genome shotgun (WGS) entry which is preliminary data.</text>
</comment>
<dbReference type="Gramene" id="GBG60254">
    <property type="protein sequence ID" value="GBG60254"/>
    <property type="gene ID" value="CBR_g3498"/>
</dbReference>
<keyword evidence="2" id="KW-1185">Reference proteome</keyword>
<dbReference type="Proteomes" id="UP000265515">
    <property type="component" value="Unassembled WGS sequence"/>
</dbReference>
<evidence type="ECO:0000313" key="1">
    <source>
        <dbReference type="EMBL" id="GBG60254.1"/>
    </source>
</evidence>
<name>A0A388JR17_CHABU</name>
<organism evidence="1 2">
    <name type="scientific">Chara braunii</name>
    <name type="common">Braun's stonewort</name>
    <dbReference type="NCBI Taxonomy" id="69332"/>
    <lineage>
        <taxon>Eukaryota</taxon>
        <taxon>Viridiplantae</taxon>
        <taxon>Streptophyta</taxon>
        <taxon>Charophyceae</taxon>
        <taxon>Charales</taxon>
        <taxon>Characeae</taxon>
        <taxon>Chara</taxon>
    </lineage>
</organism>
<sequence>MFSHRMLMTIPMRCVLVARDDDKDPNTSDWDPRRLGARDTGRIDIESQVYQLRVSVVNLRFMLLHNLANRLLHVDVDERHFIERTGAARGD</sequence>
<reference evidence="1 2" key="1">
    <citation type="journal article" date="2018" name="Cell">
        <title>The Chara Genome: Secondary Complexity and Implications for Plant Terrestrialization.</title>
        <authorList>
            <person name="Nishiyama T."/>
            <person name="Sakayama H."/>
            <person name="Vries J.D."/>
            <person name="Buschmann H."/>
            <person name="Saint-Marcoux D."/>
            <person name="Ullrich K.K."/>
            <person name="Haas F.B."/>
            <person name="Vanderstraeten L."/>
            <person name="Becker D."/>
            <person name="Lang D."/>
            <person name="Vosolsobe S."/>
            <person name="Rombauts S."/>
            <person name="Wilhelmsson P.K.I."/>
            <person name="Janitza P."/>
            <person name="Kern R."/>
            <person name="Heyl A."/>
            <person name="Rumpler F."/>
            <person name="Villalobos L.I.A.C."/>
            <person name="Clay J.M."/>
            <person name="Skokan R."/>
            <person name="Toyoda A."/>
            <person name="Suzuki Y."/>
            <person name="Kagoshima H."/>
            <person name="Schijlen E."/>
            <person name="Tajeshwar N."/>
            <person name="Catarino B."/>
            <person name="Hetherington A.J."/>
            <person name="Saltykova A."/>
            <person name="Bonnot C."/>
            <person name="Breuninger H."/>
            <person name="Symeonidi A."/>
            <person name="Radhakrishnan G.V."/>
            <person name="Van Nieuwerburgh F."/>
            <person name="Deforce D."/>
            <person name="Chang C."/>
            <person name="Karol K.G."/>
            <person name="Hedrich R."/>
            <person name="Ulvskov P."/>
            <person name="Glockner G."/>
            <person name="Delwiche C.F."/>
            <person name="Petrasek J."/>
            <person name="Van de Peer Y."/>
            <person name="Friml J."/>
            <person name="Beilby M."/>
            <person name="Dolan L."/>
            <person name="Kohara Y."/>
            <person name="Sugano S."/>
            <person name="Fujiyama A."/>
            <person name="Delaux P.-M."/>
            <person name="Quint M."/>
            <person name="TheiBen G."/>
            <person name="Hagemann M."/>
            <person name="Harholt J."/>
            <person name="Dunand C."/>
            <person name="Zachgo S."/>
            <person name="Langdale J."/>
            <person name="Maumus F."/>
            <person name="Straeten D.V.D."/>
            <person name="Gould S.B."/>
            <person name="Rensing S.A."/>
        </authorList>
    </citation>
    <scope>NUCLEOTIDE SEQUENCE [LARGE SCALE GENOMIC DNA]</scope>
    <source>
        <strain evidence="1 2">S276</strain>
    </source>
</reference>
<proteinExistence type="predicted"/>
<gene>
    <name evidence="1" type="ORF">CBR_g3498</name>
</gene>
<dbReference type="AlphaFoldDB" id="A0A388JR17"/>